<gene>
    <name evidence="1" type="ORF">TNIN_64111</name>
</gene>
<dbReference type="EMBL" id="BMAV01015347">
    <property type="protein sequence ID" value="GFY64671.1"/>
    <property type="molecule type" value="Genomic_DNA"/>
</dbReference>
<evidence type="ECO:0000313" key="1">
    <source>
        <dbReference type="EMBL" id="GFY64671.1"/>
    </source>
</evidence>
<organism evidence="1 2">
    <name type="scientific">Trichonephila inaurata madagascariensis</name>
    <dbReference type="NCBI Taxonomy" id="2747483"/>
    <lineage>
        <taxon>Eukaryota</taxon>
        <taxon>Metazoa</taxon>
        <taxon>Ecdysozoa</taxon>
        <taxon>Arthropoda</taxon>
        <taxon>Chelicerata</taxon>
        <taxon>Arachnida</taxon>
        <taxon>Araneae</taxon>
        <taxon>Araneomorphae</taxon>
        <taxon>Entelegynae</taxon>
        <taxon>Araneoidea</taxon>
        <taxon>Nephilidae</taxon>
        <taxon>Trichonephila</taxon>
        <taxon>Trichonephila inaurata</taxon>
    </lineage>
</organism>
<keyword evidence="2" id="KW-1185">Reference proteome</keyword>
<protein>
    <submittedName>
        <fullName evidence="1">Uncharacterized protein</fullName>
    </submittedName>
</protein>
<proteinExistence type="predicted"/>
<reference evidence="1" key="1">
    <citation type="submission" date="2020-08" db="EMBL/GenBank/DDBJ databases">
        <title>Multicomponent nature underlies the extraordinary mechanical properties of spider dragline silk.</title>
        <authorList>
            <person name="Kono N."/>
            <person name="Nakamura H."/>
            <person name="Mori M."/>
            <person name="Yoshida Y."/>
            <person name="Ohtoshi R."/>
            <person name="Malay A.D."/>
            <person name="Moran D.A.P."/>
            <person name="Tomita M."/>
            <person name="Numata K."/>
            <person name="Arakawa K."/>
        </authorList>
    </citation>
    <scope>NUCLEOTIDE SEQUENCE</scope>
</reference>
<accession>A0A8X7CFL8</accession>
<comment type="caution">
    <text evidence="1">The sequence shown here is derived from an EMBL/GenBank/DDBJ whole genome shotgun (WGS) entry which is preliminary data.</text>
</comment>
<dbReference type="AlphaFoldDB" id="A0A8X7CFL8"/>
<evidence type="ECO:0000313" key="2">
    <source>
        <dbReference type="Proteomes" id="UP000886998"/>
    </source>
</evidence>
<name>A0A8X7CFL8_9ARAC</name>
<sequence>MVRGRMSIRSLFRHAISERDVLLPQQSLYSVLSTAILTHQRGPQRLTLRWYNKLFDFPTVDGAPDWGVYPTLYSAVGCIPCCHISRFIQILLLDSFGEEIRRALTRIKCFGK</sequence>
<dbReference type="OrthoDB" id="10369644at2759"/>
<dbReference type="Proteomes" id="UP000886998">
    <property type="component" value="Unassembled WGS sequence"/>
</dbReference>